<dbReference type="InterPro" id="IPR039199">
    <property type="entry name" value="FAM91"/>
</dbReference>
<dbReference type="AlphaFoldDB" id="A0A2K5SIS3"/>
<dbReference type="Proteomes" id="UP000233040">
    <property type="component" value="Unassembled WGS sequence"/>
</dbReference>
<name>A0A2K5SIS3_CEBIM</name>
<organism evidence="2 3">
    <name type="scientific">Cebus imitator</name>
    <name type="common">Panamanian white-faced capuchin</name>
    <name type="synonym">Cebus capucinus imitator</name>
    <dbReference type="NCBI Taxonomy" id="2715852"/>
    <lineage>
        <taxon>Eukaryota</taxon>
        <taxon>Metazoa</taxon>
        <taxon>Chordata</taxon>
        <taxon>Craniata</taxon>
        <taxon>Vertebrata</taxon>
        <taxon>Euteleostomi</taxon>
        <taxon>Mammalia</taxon>
        <taxon>Eutheria</taxon>
        <taxon>Euarchontoglires</taxon>
        <taxon>Primates</taxon>
        <taxon>Haplorrhini</taxon>
        <taxon>Platyrrhini</taxon>
        <taxon>Cebidae</taxon>
        <taxon>Cebinae</taxon>
        <taxon>Cebus</taxon>
    </lineage>
</organism>
<proteinExistence type="predicted"/>
<feature type="domain" description="FAM91 N-terminal" evidence="1">
    <location>
        <begin position="8"/>
        <end position="72"/>
    </location>
</feature>
<dbReference type="GO" id="GO:0006886">
    <property type="term" value="P:intracellular protein transport"/>
    <property type="evidence" value="ECO:0007669"/>
    <property type="project" value="TreeGrafter"/>
</dbReference>
<dbReference type="Pfam" id="PF14647">
    <property type="entry name" value="FAM91_N"/>
    <property type="match status" value="1"/>
</dbReference>
<dbReference type="GO" id="GO:0031410">
    <property type="term" value="C:cytoplasmic vesicle"/>
    <property type="evidence" value="ECO:0007669"/>
    <property type="project" value="TreeGrafter"/>
</dbReference>
<accession>A0A2K5SIS3</accession>
<protein>
    <recommendedName>
        <fullName evidence="1">FAM91 N-terminal domain-containing protein</fullName>
    </recommendedName>
</protein>
<keyword evidence="3" id="KW-1185">Reference proteome</keyword>
<reference evidence="2" key="2">
    <citation type="submission" date="2025-09" db="UniProtKB">
        <authorList>
            <consortium name="Ensembl"/>
        </authorList>
    </citation>
    <scope>IDENTIFICATION</scope>
</reference>
<sequence length="97" mass="11930">MNIDVEFHIRHNYPWCKLPANMRQRLGNSQREYEKQAVLYSIYEHRYYEELLKYSQDHLMLYPYHLLDIMMTSRYAFCLRNSLLIRSSIQVLNSLDH</sequence>
<evidence type="ECO:0000313" key="3">
    <source>
        <dbReference type="Proteomes" id="UP000233040"/>
    </source>
</evidence>
<dbReference type="GO" id="GO:0099041">
    <property type="term" value="P:vesicle tethering to Golgi"/>
    <property type="evidence" value="ECO:0007669"/>
    <property type="project" value="TreeGrafter"/>
</dbReference>
<evidence type="ECO:0000259" key="1">
    <source>
        <dbReference type="Pfam" id="PF14647"/>
    </source>
</evidence>
<dbReference type="PANTHER" id="PTHR28441">
    <property type="entry name" value="PROTEIN FAM91A1"/>
    <property type="match status" value="1"/>
</dbReference>
<dbReference type="PANTHER" id="PTHR28441:SF2">
    <property type="entry name" value="PROTEIN FAM91A1"/>
    <property type="match status" value="1"/>
</dbReference>
<dbReference type="Ensembl" id="ENSCCAT00000058096.1">
    <property type="protein sequence ID" value="ENSCCAP00000040283.1"/>
    <property type="gene ID" value="ENSCCAG00000037949.1"/>
</dbReference>
<dbReference type="InterPro" id="IPR028091">
    <property type="entry name" value="FAM91_N_dom"/>
</dbReference>
<dbReference type="GeneTree" id="ENSGT00390000009543"/>
<evidence type="ECO:0000313" key="2">
    <source>
        <dbReference type="Ensembl" id="ENSCCAP00000040283.1"/>
    </source>
</evidence>
<dbReference type="GO" id="GO:0005802">
    <property type="term" value="C:trans-Golgi network"/>
    <property type="evidence" value="ECO:0007669"/>
    <property type="project" value="TreeGrafter"/>
</dbReference>
<reference evidence="2" key="1">
    <citation type="submission" date="2025-08" db="UniProtKB">
        <authorList>
            <consortium name="Ensembl"/>
        </authorList>
    </citation>
    <scope>IDENTIFICATION</scope>
</reference>